<dbReference type="EMBL" id="JBBPBM010000007">
    <property type="protein sequence ID" value="KAK8574913.1"/>
    <property type="molecule type" value="Genomic_DNA"/>
</dbReference>
<keyword evidence="2" id="KW-1185">Reference proteome</keyword>
<protein>
    <submittedName>
        <fullName evidence="1">Uncharacterized protein</fullName>
    </submittedName>
</protein>
<proteinExistence type="predicted"/>
<accession>A0ABR2F9B1</accession>
<sequence>MDEKYRLIVAEIKELVARLDNRELGSSELKRKRDRNTIFFHRHARIRSMRSGIMGVQYNGRWETKP</sequence>
<evidence type="ECO:0000313" key="2">
    <source>
        <dbReference type="Proteomes" id="UP001472677"/>
    </source>
</evidence>
<dbReference type="Proteomes" id="UP001472677">
    <property type="component" value="Unassembled WGS sequence"/>
</dbReference>
<gene>
    <name evidence="1" type="ORF">V6N12_062590</name>
</gene>
<reference evidence="1 2" key="1">
    <citation type="journal article" date="2024" name="G3 (Bethesda)">
        <title>Genome assembly of Hibiscus sabdariffa L. provides insights into metabolisms of medicinal natural products.</title>
        <authorList>
            <person name="Kim T."/>
        </authorList>
    </citation>
    <scope>NUCLEOTIDE SEQUENCE [LARGE SCALE GENOMIC DNA]</scope>
    <source>
        <strain evidence="1">TK-2024</strain>
        <tissue evidence="1">Old leaves</tissue>
    </source>
</reference>
<comment type="caution">
    <text evidence="1">The sequence shown here is derived from an EMBL/GenBank/DDBJ whole genome shotgun (WGS) entry which is preliminary data.</text>
</comment>
<evidence type="ECO:0000313" key="1">
    <source>
        <dbReference type="EMBL" id="KAK8574913.1"/>
    </source>
</evidence>
<name>A0ABR2F9B1_9ROSI</name>
<organism evidence="1 2">
    <name type="scientific">Hibiscus sabdariffa</name>
    <name type="common">roselle</name>
    <dbReference type="NCBI Taxonomy" id="183260"/>
    <lineage>
        <taxon>Eukaryota</taxon>
        <taxon>Viridiplantae</taxon>
        <taxon>Streptophyta</taxon>
        <taxon>Embryophyta</taxon>
        <taxon>Tracheophyta</taxon>
        <taxon>Spermatophyta</taxon>
        <taxon>Magnoliopsida</taxon>
        <taxon>eudicotyledons</taxon>
        <taxon>Gunneridae</taxon>
        <taxon>Pentapetalae</taxon>
        <taxon>rosids</taxon>
        <taxon>malvids</taxon>
        <taxon>Malvales</taxon>
        <taxon>Malvaceae</taxon>
        <taxon>Malvoideae</taxon>
        <taxon>Hibiscus</taxon>
    </lineage>
</organism>